<protein>
    <submittedName>
        <fullName evidence="1">Uncharacterized protein</fullName>
    </submittedName>
</protein>
<proteinExistence type="predicted"/>
<evidence type="ECO:0000313" key="1">
    <source>
        <dbReference type="EMBL" id="RFZ75758.1"/>
    </source>
</evidence>
<dbReference type="OrthoDB" id="2052302at2"/>
<reference evidence="1 2" key="1">
    <citation type="submission" date="2018-07" db="EMBL/GenBank/DDBJ databases">
        <title>New species, Clostridium PI-S10-A1B.</title>
        <authorList>
            <person name="Krishna G."/>
            <person name="Summeta K."/>
            <person name="Shikha S."/>
            <person name="Prabhu P.B."/>
            <person name="Suresh K."/>
        </authorList>
    </citation>
    <scope>NUCLEOTIDE SEQUENCE [LARGE SCALE GENOMIC DNA]</scope>
    <source>
        <strain evidence="1 2">PI-S10-A1B</strain>
    </source>
</reference>
<sequence length="248" mass="28906">MTKKEIMKKIIGNVLIPIGFVSGENIDSCWFIRKFKNSKGETARQVVEFYSSGWEKKLYMVINCFSGKYSSYRISDLVPDSREDGLPYSTMREYQLAVEAYADILKQYGPDFFKKIAQPPAEDDYFREEDNCRLFEKHESLAEKFVAEHKLDLSQISTEDAVKIIKKILLEKQGEPFENCRDMILELSAFYGCVQKKSHKCKWVMHNCRTHFTCTLDFNSKSIPSLYVHNDIHMAWKNGMDKLDSLII</sequence>
<gene>
    <name evidence="1" type="ORF">DS742_27230</name>
</gene>
<accession>A0A3E2N458</accession>
<organism evidence="1 2">
    <name type="scientific">Lacrimispora amygdalina</name>
    <dbReference type="NCBI Taxonomy" id="253257"/>
    <lineage>
        <taxon>Bacteria</taxon>
        <taxon>Bacillati</taxon>
        <taxon>Bacillota</taxon>
        <taxon>Clostridia</taxon>
        <taxon>Lachnospirales</taxon>
        <taxon>Lachnospiraceae</taxon>
        <taxon>Lacrimispora</taxon>
    </lineage>
</organism>
<name>A0A3E2N458_9FIRM</name>
<dbReference type="Proteomes" id="UP000260680">
    <property type="component" value="Unassembled WGS sequence"/>
</dbReference>
<comment type="caution">
    <text evidence="1">The sequence shown here is derived from an EMBL/GenBank/DDBJ whole genome shotgun (WGS) entry which is preliminary data.</text>
</comment>
<dbReference type="EMBL" id="QOHO01000118">
    <property type="protein sequence ID" value="RFZ75758.1"/>
    <property type="molecule type" value="Genomic_DNA"/>
</dbReference>
<evidence type="ECO:0000313" key="2">
    <source>
        <dbReference type="Proteomes" id="UP000260680"/>
    </source>
</evidence>
<dbReference type="AlphaFoldDB" id="A0A3E2N458"/>
<dbReference type="RefSeq" id="WP_117420055.1">
    <property type="nucleotide sequence ID" value="NZ_QOHO01000118.1"/>
</dbReference>